<feature type="domain" description="Flagellar basal-body/hook protein C-terminal" evidence="6">
    <location>
        <begin position="212"/>
        <end position="255"/>
    </location>
</feature>
<feature type="domain" description="Flagellar hook protein FlgE/F/G-like D1" evidence="7">
    <location>
        <begin position="103"/>
        <end position="166"/>
    </location>
</feature>
<evidence type="ECO:0000259" key="6">
    <source>
        <dbReference type="Pfam" id="PF06429"/>
    </source>
</evidence>
<dbReference type="InterPro" id="IPR053967">
    <property type="entry name" value="LlgE_F_G-like_D1"/>
</dbReference>
<dbReference type="Pfam" id="PF00460">
    <property type="entry name" value="Flg_bb_rod"/>
    <property type="match status" value="1"/>
</dbReference>
<evidence type="ECO:0000259" key="7">
    <source>
        <dbReference type="Pfam" id="PF22692"/>
    </source>
</evidence>
<dbReference type="SUPFAM" id="SSF117143">
    <property type="entry name" value="Flagellar hook protein flgE"/>
    <property type="match status" value="1"/>
</dbReference>
<name>A0A369KNS5_9BACT</name>
<dbReference type="GO" id="GO:0009425">
    <property type="term" value="C:bacterial-type flagellum basal body"/>
    <property type="evidence" value="ECO:0007669"/>
    <property type="project" value="UniProtKB-SubCell"/>
</dbReference>
<keyword evidence="8" id="KW-0282">Flagellum</keyword>
<keyword evidence="8" id="KW-0966">Cell projection</keyword>
<comment type="similarity">
    <text evidence="2 4">Belongs to the flagella basal body rod proteins family.</text>
</comment>
<evidence type="ECO:0000256" key="2">
    <source>
        <dbReference type="ARBA" id="ARBA00009677"/>
    </source>
</evidence>
<dbReference type="InterPro" id="IPR001444">
    <property type="entry name" value="Flag_bb_rod_N"/>
</dbReference>
<feature type="domain" description="Flagellar basal body rod protein N-terminal" evidence="5">
    <location>
        <begin position="17"/>
        <end position="35"/>
    </location>
</feature>
<protein>
    <submittedName>
        <fullName evidence="8">Flagellar hook-basal body protein</fullName>
    </submittedName>
</protein>
<dbReference type="InterPro" id="IPR019776">
    <property type="entry name" value="Flagellar_basal_body_rod_CS"/>
</dbReference>
<dbReference type="GO" id="GO:0071978">
    <property type="term" value="P:bacterial-type flagellum-dependent swarming motility"/>
    <property type="evidence" value="ECO:0007669"/>
    <property type="project" value="TreeGrafter"/>
</dbReference>
<dbReference type="Pfam" id="PF06429">
    <property type="entry name" value="Flg_bbr_C"/>
    <property type="match status" value="1"/>
</dbReference>
<dbReference type="NCBIfam" id="TIGR03506">
    <property type="entry name" value="FlgEFG_subfam"/>
    <property type="match status" value="1"/>
</dbReference>
<dbReference type="InterPro" id="IPR010930">
    <property type="entry name" value="Flg_bb/hook_C_dom"/>
</dbReference>
<evidence type="ECO:0000313" key="8">
    <source>
        <dbReference type="EMBL" id="RDB35202.1"/>
    </source>
</evidence>
<dbReference type="Proteomes" id="UP000253934">
    <property type="component" value="Unassembled WGS sequence"/>
</dbReference>
<gene>
    <name evidence="8" type="ORF">DCC88_11415</name>
</gene>
<sequence length="260" mass="28734">MLKNVYAPLSGGVLQERVMEIISNNLANTNTTAFKEDEIAFQEQEANPWPSYATPHPPAPFKINMQELWPLKGNEMSYVTLSEIKTAHTQGPMIKTGNSLDVAIQGDGFFEVMTPFGERFTRDGAFSISNDGVLITKTGAVVQGENGAISGLEAKNFSILATGEIYIGKKFIDKLKVVAFQDTTLLERLGENLWIHNGAPENLKKPEGEVTEGYLEGSNVNPMRNLTNMIIAHRNYEALQKTVKSHDDTMQNANKISEVQ</sequence>
<dbReference type="InterPro" id="IPR020013">
    <property type="entry name" value="Flagellar_FlgE/F/G"/>
</dbReference>
<dbReference type="EMBL" id="QOVW01000097">
    <property type="protein sequence ID" value="RDB35202.1"/>
    <property type="molecule type" value="Genomic_DNA"/>
</dbReference>
<dbReference type="PANTHER" id="PTHR30435:SF19">
    <property type="entry name" value="FLAGELLAR BASAL-BODY ROD PROTEIN FLGG"/>
    <property type="match status" value="1"/>
</dbReference>
<evidence type="ECO:0000313" key="9">
    <source>
        <dbReference type="Proteomes" id="UP000253934"/>
    </source>
</evidence>
<dbReference type="PANTHER" id="PTHR30435">
    <property type="entry name" value="FLAGELLAR PROTEIN"/>
    <property type="match status" value="1"/>
</dbReference>
<dbReference type="RefSeq" id="WP_338636855.1">
    <property type="nucleotide sequence ID" value="NZ_CP146516.1"/>
</dbReference>
<keyword evidence="3 4" id="KW-0975">Bacterial flagellum</keyword>
<evidence type="ECO:0000259" key="5">
    <source>
        <dbReference type="Pfam" id="PF00460"/>
    </source>
</evidence>
<evidence type="ECO:0000256" key="1">
    <source>
        <dbReference type="ARBA" id="ARBA00004117"/>
    </source>
</evidence>
<comment type="subcellular location">
    <subcellularLocation>
        <location evidence="1 4">Bacterial flagellum basal body</location>
    </subcellularLocation>
</comment>
<reference evidence="8" key="1">
    <citation type="submission" date="2018-04" db="EMBL/GenBank/DDBJ databases">
        <title>Draft genome sequence of the Candidatus Spirobacillus cienkowskii, a pathogen of freshwater Daphnia species, reconstructed from hemolymph metagenomic reads.</title>
        <authorList>
            <person name="Bresciani L."/>
            <person name="Lemos L.N."/>
            <person name="Wale N."/>
            <person name="Lin J.Y."/>
            <person name="Fernandes G.R."/>
            <person name="Duffy M.A."/>
            <person name="Rodrigues J.M."/>
        </authorList>
    </citation>
    <scope>NUCLEOTIDE SEQUENCE [LARGE SCALE GENOMIC DNA]</scope>
    <source>
        <strain evidence="8">Binning01</strain>
    </source>
</reference>
<evidence type="ECO:0000256" key="4">
    <source>
        <dbReference type="RuleBase" id="RU362116"/>
    </source>
</evidence>
<dbReference type="PROSITE" id="PS00588">
    <property type="entry name" value="FLAGELLA_BB_ROD"/>
    <property type="match status" value="1"/>
</dbReference>
<keyword evidence="9" id="KW-1185">Reference proteome</keyword>
<comment type="caution">
    <text evidence="8">The sequence shown here is derived from an EMBL/GenBank/DDBJ whole genome shotgun (WGS) entry which is preliminary data.</text>
</comment>
<proteinExistence type="inferred from homology"/>
<dbReference type="InterPro" id="IPR037925">
    <property type="entry name" value="FlgE/F/G-like"/>
</dbReference>
<keyword evidence="8" id="KW-0969">Cilium</keyword>
<dbReference type="Pfam" id="PF22692">
    <property type="entry name" value="LlgE_F_G_D1"/>
    <property type="match status" value="1"/>
</dbReference>
<organism evidence="8 9">
    <name type="scientific">Spirobacillus cienkowskii</name>
    <dbReference type="NCBI Taxonomy" id="495820"/>
    <lineage>
        <taxon>Bacteria</taxon>
        <taxon>Pseudomonadati</taxon>
        <taxon>Bdellovibrionota</taxon>
        <taxon>Oligoflexia</taxon>
        <taxon>Silvanigrellales</taxon>
        <taxon>Spirobacillus</taxon>
    </lineage>
</organism>
<dbReference type="AlphaFoldDB" id="A0A369KNS5"/>
<evidence type="ECO:0000256" key="3">
    <source>
        <dbReference type="ARBA" id="ARBA00023143"/>
    </source>
</evidence>
<accession>A0A369KNS5</accession>